<dbReference type="SUPFAM" id="SSF53613">
    <property type="entry name" value="Ribokinase-like"/>
    <property type="match status" value="1"/>
</dbReference>
<comment type="pathway">
    <text evidence="6">Carbohydrate metabolism; D-tagatose 6-phosphate degradation; D-glyceraldehyde 3-phosphate and glycerone phosphate from D-tagatose 6-phosphate: step 1/2.</text>
</comment>
<evidence type="ECO:0000259" key="7">
    <source>
        <dbReference type="Pfam" id="PF00294"/>
    </source>
</evidence>
<evidence type="ECO:0000313" key="9">
    <source>
        <dbReference type="Proteomes" id="UP000808914"/>
    </source>
</evidence>
<dbReference type="NCBIfam" id="TIGR03168">
    <property type="entry name" value="1-PFK"/>
    <property type="match status" value="1"/>
</dbReference>
<dbReference type="EMBL" id="JAFBER010000001">
    <property type="protein sequence ID" value="MBM7644151.1"/>
    <property type="molecule type" value="Genomic_DNA"/>
</dbReference>
<dbReference type="InterPro" id="IPR029056">
    <property type="entry name" value="Ribokinase-like"/>
</dbReference>
<dbReference type="Gene3D" id="3.40.1190.20">
    <property type="match status" value="1"/>
</dbReference>
<dbReference type="RefSeq" id="WP_205002106.1">
    <property type="nucleotide sequence ID" value="NZ_JAFBER010000001.1"/>
</dbReference>
<keyword evidence="2 6" id="KW-0808">Transferase</keyword>
<name>A0ABS2PWA8_9BACL</name>
<evidence type="ECO:0000256" key="6">
    <source>
        <dbReference type="PIRNR" id="PIRNR000535"/>
    </source>
</evidence>
<evidence type="ECO:0000256" key="2">
    <source>
        <dbReference type="ARBA" id="ARBA00022679"/>
    </source>
</evidence>
<keyword evidence="5 6" id="KW-0067">ATP-binding</keyword>
<dbReference type="PROSITE" id="PS00584">
    <property type="entry name" value="PFKB_KINASES_2"/>
    <property type="match status" value="1"/>
</dbReference>
<organism evidence="8 9">
    <name type="scientific">Scopulibacillus daqui</name>
    <dbReference type="NCBI Taxonomy" id="1469162"/>
    <lineage>
        <taxon>Bacteria</taxon>
        <taxon>Bacillati</taxon>
        <taxon>Bacillota</taxon>
        <taxon>Bacilli</taxon>
        <taxon>Bacillales</taxon>
        <taxon>Sporolactobacillaceae</taxon>
        <taxon>Scopulibacillus</taxon>
    </lineage>
</organism>
<dbReference type="PANTHER" id="PTHR46566">
    <property type="entry name" value="1-PHOSPHOFRUCTOKINASE-RELATED"/>
    <property type="match status" value="1"/>
</dbReference>
<dbReference type="Proteomes" id="UP000808914">
    <property type="component" value="Unassembled WGS sequence"/>
</dbReference>
<evidence type="ECO:0000313" key="8">
    <source>
        <dbReference type="EMBL" id="MBM7644151.1"/>
    </source>
</evidence>
<comment type="caution">
    <text evidence="8">The sequence shown here is derived from an EMBL/GenBank/DDBJ whole genome shotgun (WGS) entry which is preliminary data.</text>
</comment>
<keyword evidence="6" id="KW-0423">Lactose metabolism</keyword>
<evidence type="ECO:0000256" key="5">
    <source>
        <dbReference type="ARBA" id="ARBA00022840"/>
    </source>
</evidence>
<comment type="similarity">
    <text evidence="1">Belongs to the carbohydrate kinase pfkB family.</text>
</comment>
<dbReference type="EC" id="2.7.1.144" evidence="6"/>
<comment type="similarity">
    <text evidence="6">Belongs to the carbohydrate kinase PfkB family. LacC subfamily.</text>
</comment>
<evidence type="ECO:0000256" key="3">
    <source>
        <dbReference type="ARBA" id="ARBA00022741"/>
    </source>
</evidence>
<dbReference type="CDD" id="cd01164">
    <property type="entry name" value="FruK_PfkB_like"/>
    <property type="match status" value="1"/>
</dbReference>
<dbReference type="InterPro" id="IPR017583">
    <property type="entry name" value="Tagatose/fructose_Pkinase"/>
</dbReference>
<dbReference type="PANTHER" id="PTHR46566:SF5">
    <property type="entry name" value="1-PHOSPHOFRUCTOKINASE"/>
    <property type="match status" value="1"/>
</dbReference>
<sequence length="315" mass="34095">MPLLTINLNPAVDTVCRVKSFNTHHVNRAYEVVKTAGGKGNNVARIARSAGEEVYSLCFLGGASGAWIAKQLTESGIYPVSVEVGEDTRTCIAVVDERDNSVTELLEPGPVISQEQQNRLLDKLLDLLRSKTFDCITLSGSLPKGLTNEWLDQLFAELCSHDIPFIVDTSDSRVLDLLHHKPTVIKPNVQELESWMGTAIREENDMIQAGYDLCRKGAKAAVVSRGEKGLLAIRKECIYKVSVPKVNPVSTVGAGDALVAGLALGFINQLPWPEILRKSAGFGTAATLSYTTGRIDSGSLPSLVNQVTIKKIQPV</sequence>
<gene>
    <name evidence="8" type="ORF">JOD45_000342</name>
</gene>
<comment type="catalytic activity">
    <reaction evidence="6">
        <text>D-tagatofuranose 6-phosphate + ATP = D-tagatofuranose 1,6-bisphosphate + ADP + H(+)</text>
        <dbReference type="Rhea" id="RHEA:12420"/>
        <dbReference type="ChEBI" id="CHEBI:15378"/>
        <dbReference type="ChEBI" id="CHEBI:30616"/>
        <dbReference type="ChEBI" id="CHEBI:58694"/>
        <dbReference type="ChEBI" id="CHEBI:58695"/>
        <dbReference type="ChEBI" id="CHEBI:456216"/>
        <dbReference type="EC" id="2.7.1.144"/>
    </reaction>
</comment>
<dbReference type="InterPro" id="IPR011611">
    <property type="entry name" value="PfkB_dom"/>
</dbReference>
<keyword evidence="4" id="KW-0418">Kinase</keyword>
<evidence type="ECO:0000256" key="1">
    <source>
        <dbReference type="ARBA" id="ARBA00005380"/>
    </source>
</evidence>
<reference evidence="8 9" key="1">
    <citation type="submission" date="2021-01" db="EMBL/GenBank/DDBJ databases">
        <title>Genomic Encyclopedia of Type Strains, Phase IV (KMG-IV): sequencing the most valuable type-strain genomes for metagenomic binning, comparative biology and taxonomic classification.</title>
        <authorList>
            <person name="Goeker M."/>
        </authorList>
    </citation>
    <scope>NUCLEOTIDE SEQUENCE [LARGE SCALE GENOMIC DNA]</scope>
    <source>
        <strain evidence="8 9">DSM 28236</strain>
    </source>
</reference>
<keyword evidence="3 6" id="KW-0547">Nucleotide-binding</keyword>
<evidence type="ECO:0000256" key="4">
    <source>
        <dbReference type="ARBA" id="ARBA00022777"/>
    </source>
</evidence>
<dbReference type="Pfam" id="PF00294">
    <property type="entry name" value="PfkB"/>
    <property type="match status" value="1"/>
</dbReference>
<protein>
    <recommendedName>
        <fullName evidence="6">Tagatose-6-phosphate kinase</fullName>
        <ecNumber evidence="6">2.7.1.144</ecNumber>
    </recommendedName>
</protein>
<dbReference type="PIRSF" id="PIRSF000535">
    <property type="entry name" value="1PFK/6PFK/LacC"/>
    <property type="match status" value="1"/>
</dbReference>
<proteinExistence type="inferred from homology"/>
<feature type="domain" description="Carbohydrate kinase PfkB" evidence="7">
    <location>
        <begin position="13"/>
        <end position="292"/>
    </location>
</feature>
<keyword evidence="9" id="KW-1185">Reference proteome</keyword>
<dbReference type="InterPro" id="IPR002173">
    <property type="entry name" value="Carboh/pur_kinase_PfkB_CS"/>
</dbReference>
<accession>A0ABS2PWA8</accession>